<sequence>MNNNQSKYFRTGWHDDLILISVPINSFARYFITCLFLIAIEISDVIIGEIAHPIIGFNIYNPDKKIITDFTKNELQLYGNTMYIIEALKRILMIVISITQIDFALYRVLFGNIASIFTIRMILNEKSYTLSNDNTKYKKEKLEENETEMV</sequence>
<reference evidence="2" key="1">
    <citation type="journal article" date="2020" name="Nature">
        <title>Giant virus diversity and host interactions through global metagenomics.</title>
        <authorList>
            <person name="Schulz F."/>
            <person name="Roux S."/>
            <person name="Paez-Espino D."/>
            <person name="Jungbluth S."/>
            <person name="Walsh D.A."/>
            <person name="Denef V.J."/>
            <person name="McMahon K.D."/>
            <person name="Konstantinidis K.T."/>
            <person name="Eloe-Fadrosh E.A."/>
            <person name="Kyrpides N.C."/>
            <person name="Woyke T."/>
        </authorList>
    </citation>
    <scope>NUCLEOTIDE SEQUENCE</scope>
    <source>
        <strain evidence="2">GVMAG-M-3300026093-6</strain>
    </source>
</reference>
<protein>
    <submittedName>
        <fullName evidence="2">Uncharacterized protein</fullName>
    </submittedName>
</protein>
<accession>A0A6C0JF41</accession>
<dbReference type="EMBL" id="MN740375">
    <property type="protein sequence ID" value="QHU03376.1"/>
    <property type="molecule type" value="Genomic_DNA"/>
</dbReference>
<feature type="transmembrane region" description="Helical" evidence="1">
    <location>
        <begin position="104"/>
        <end position="123"/>
    </location>
</feature>
<keyword evidence="1" id="KW-0472">Membrane</keyword>
<proteinExistence type="predicted"/>
<evidence type="ECO:0000313" key="2">
    <source>
        <dbReference type="EMBL" id="QHU03376.1"/>
    </source>
</evidence>
<organism evidence="2">
    <name type="scientific">viral metagenome</name>
    <dbReference type="NCBI Taxonomy" id="1070528"/>
    <lineage>
        <taxon>unclassified sequences</taxon>
        <taxon>metagenomes</taxon>
        <taxon>organismal metagenomes</taxon>
    </lineage>
</organism>
<keyword evidence="1" id="KW-1133">Transmembrane helix</keyword>
<dbReference type="AlphaFoldDB" id="A0A6C0JF41"/>
<name>A0A6C0JF41_9ZZZZ</name>
<evidence type="ECO:0000256" key="1">
    <source>
        <dbReference type="SAM" id="Phobius"/>
    </source>
</evidence>
<keyword evidence="1" id="KW-0812">Transmembrane</keyword>